<dbReference type="GO" id="GO:0003677">
    <property type="term" value="F:DNA binding"/>
    <property type="evidence" value="ECO:0007669"/>
    <property type="project" value="UniProtKB-KW"/>
</dbReference>
<dbReference type="OrthoDB" id="141674at2157"/>
<organism evidence="5 6">
    <name type="scientific">Methanolobus vulcani</name>
    <dbReference type="NCBI Taxonomy" id="38026"/>
    <lineage>
        <taxon>Archaea</taxon>
        <taxon>Methanobacteriati</taxon>
        <taxon>Methanobacteriota</taxon>
        <taxon>Stenosarchaea group</taxon>
        <taxon>Methanomicrobia</taxon>
        <taxon>Methanosarcinales</taxon>
        <taxon>Methanosarcinaceae</taxon>
        <taxon>Methanolobus</taxon>
    </lineage>
</organism>
<reference evidence="5 6" key="1">
    <citation type="submission" date="2016-10" db="EMBL/GenBank/DDBJ databases">
        <authorList>
            <person name="Varghese N."/>
            <person name="Submissions S."/>
        </authorList>
    </citation>
    <scope>NUCLEOTIDE SEQUENCE [LARGE SCALE GENOMIC DNA]</scope>
    <source>
        <strain evidence="5 6">PL 12/M</strain>
    </source>
</reference>
<evidence type="ECO:0000313" key="5">
    <source>
        <dbReference type="EMBL" id="SDG35030.1"/>
    </source>
</evidence>
<dbReference type="InterPro" id="IPR036390">
    <property type="entry name" value="WH_DNA-bd_sf"/>
</dbReference>
<keyword evidence="2 5" id="KW-0238">DNA-binding</keyword>
<keyword evidence="1" id="KW-0805">Transcription regulation</keyword>
<evidence type="ECO:0000256" key="3">
    <source>
        <dbReference type="ARBA" id="ARBA00023163"/>
    </source>
</evidence>
<dbReference type="RefSeq" id="WP_091711041.1">
    <property type="nucleotide sequence ID" value="NZ_FNCA01000013.1"/>
</dbReference>
<dbReference type="SMART" id="SM00347">
    <property type="entry name" value="HTH_MARR"/>
    <property type="match status" value="1"/>
</dbReference>
<comment type="caution">
    <text evidence="5">The sequence shown here is derived from an EMBL/GenBank/DDBJ whole genome shotgun (WGS) entry which is preliminary data.</text>
</comment>
<dbReference type="EMBL" id="FNCA01000013">
    <property type="protein sequence ID" value="SDG35030.1"/>
    <property type="molecule type" value="Genomic_DNA"/>
</dbReference>
<dbReference type="PROSITE" id="PS50995">
    <property type="entry name" value="HTH_MARR_2"/>
    <property type="match status" value="1"/>
</dbReference>
<dbReference type="GO" id="GO:0003700">
    <property type="term" value="F:DNA-binding transcription factor activity"/>
    <property type="evidence" value="ECO:0007669"/>
    <property type="project" value="InterPro"/>
</dbReference>
<dbReference type="AlphaFoldDB" id="A0A7Z7B1A3"/>
<name>A0A7Z7B1A3_9EURY</name>
<sequence length="165" mass="18927">MSEKTEMEFSFEKLDEYYNRLLKEYELSGEFEDLSFNAYMYLKKIHILGTPSLSELARSMEVTKPSASAMVHKLSDKKLLTMSPSASDKRVTLLGLTEKGVKFIEIQDSADKRIYMRIREILDDNEFLAFTELWRKIDSNLDVDINTSFNANCAAKLKKGGDDGK</sequence>
<proteinExistence type="predicted"/>
<keyword evidence="6" id="KW-1185">Reference proteome</keyword>
<evidence type="ECO:0000256" key="1">
    <source>
        <dbReference type="ARBA" id="ARBA00023015"/>
    </source>
</evidence>
<evidence type="ECO:0000313" key="6">
    <source>
        <dbReference type="Proteomes" id="UP000199259"/>
    </source>
</evidence>
<evidence type="ECO:0000256" key="2">
    <source>
        <dbReference type="ARBA" id="ARBA00023125"/>
    </source>
</evidence>
<dbReference type="PANTHER" id="PTHR42756">
    <property type="entry name" value="TRANSCRIPTIONAL REGULATOR, MARR"/>
    <property type="match status" value="1"/>
</dbReference>
<dbReference type="Pfam" id="PF01047">
    <property type="entry name" value="MarR"/>
    <property type="match status" value="1"/>
</dbReference>
<keyword evidence="3" id="KW-0804">Transcription</keyword>
<accession>A0A7Z7B1A3</accession>
<dbReference type="Proteomes" id="UP000199259">
    <property type="component" value="Unassembled WGS sequence"/>
</dbReference>
<dbReference type="SUPFAM" id="SSF46785">
    <property type="entry name" value="Winged helix' DNA-binding domain"/>
    <property type="match status" value="1"/>
</dbReference>
<dbReference type="InterPro" id="IPR036388">
    <property type="entry name" value="WH-like_DNA-bd_sf"/>
</dbReference>
<gene>
    <name evidence="5" type="ORF">SAMN04488589_2777</name>
</gene>
<feature type="domain" description="HTH marR-type" evidence="4">
    <location>
        <begin position="1"/>
        <end position="139"/>
    </location>
</feature>
<dbReference type="Gene3D" id="1.10.10.10">
    <property type="entry name" value="Winged helix-like DNA-binding domain superfamily/Winged helix DNA-binding domain"/>
    <property type="match status" value="1"/>
</dbReference>
<dbReference type="InterPro" id="IPR000835">
    <property type="entry name" value="HTH_MarR-typ"/>
</dbReference>
<dbReference type="PANTHER" id="PTHR42756:SF1">
    <property type="entry name" value="TRANSCRIPTIONAL REPRESSOR OF EMRAB OPERON"/>
    <property type="match status" value="1"/>
</dbReference>
<protein>
    <submittedName>
        <fullName evidence="5">DNA-binding transcriptional regulator, MarR family</fullName>
    </submittedName>
</protein>
<evidence type="ECO:0000259" key="4">
    <source>
        <dbReference type="PROSITE" id="PS50995"/>
    </source>
</evidence>